<dbReference type="InterPro" id="IPR009014">
    <property type="entry name" value="Transketo_C/PFOR_II"/>
</dbReference>
<dbReference type="EMBL" id="CAEZWW010000013">
    <property type="protein sequence ID" value="CAB4663514.1"/>
    <property type="molecule type" value="Genomic_DNA"/>
</dbReference>
<sequence>MKEKDLNMSQVIAQVLSEAMGADSRIVVLGEDVGKMGGVFGSTRSLQRDFGAKRVIDTPISEQSFVGMAVGMAQAGLRPVVEVMFVDFIGTCLDQVYNHMAKNHYMSGGRVRVPMVLKTAVGCIGDGAQHSQVLSGLFAHLPGLKLAFPSCPADARGLLMMAIETDDPVIFFEHKRLLMTKTSELNYAGDVYSASIPFGKAAVVRSGTDATVVASGWMIQEAVDAAALLASEGIEIEVIDLRTILPWDKDLVLTSALKTGALLVVDEDYLSFGVAAEIVATVAENSVGASIRLGRHAVPDVPIPASAVLEGVVIPTASSIAENLKKLLK</sequence>
<evidence type="ECO:0000256" key="2">
    <source>
        <dbReference type="ARBA" id="ARBA00023002"/>
    </source>
</evidence>
<keyword evidence="2" id="KW-0560">Oxidoreductase</keyword>
<comment type="cofactor">
    <cofactor evidence="1">
        <name>thiamine diphosphate</name>
        <dbReference type="ChEBI" id="CHEBI:58937"/>
    </cofactor>
</comment>
<dbReference type="GO" id="GO:0016491">
    <property type="term" value="F:oxidoreductase activity"/>
    <property type="evidence" value="ECO:0007669"/>
    <property type="project" value="UniProtKB-KW"/>
</dbReference>
<reference evidence="5" key="1">
    <citation type="submission" date="2020-05" db="EMBL/GenBank/DDBJ databases">
        <authorList>
            <person name="Chiriac C."/>
            <person name="Salcher M."/>
            <person name="Ghai R."/>
            <person name="Kavagutti S V."/>
        </authorList>
    </citation>
    <scope>NUCLEOTIDE SEQUENCE</scope>
</reference>
<dbReference type="Pfam" id="PF02779">
    <property type="entry name" value="Transket_pyr"/>
    <property type="match status" value="1"/>
</dbReference>
<dbReference type="Pfam" id="PF02780">
    <property type="entry name" value="Transketolase_C"/>
    <property type="match status" value="1"/>
</dbReference>
<dbReference type="Gene3D" id="3.40.50.920">
    <property type="match status" value="1"/>
</dbReference>
<dbReference type="InterPro" id="IPR005475">
    <property type="entry name" value="Transketolase-like_Pyr-bd"/>
</dbReference>
<keyword evidence="3" id="KW-0786">Thiamine pyrophosphate</keyword>
<proteinExistence type="predicted"/>
<organism evidence="5">
    <name type="scientific">freshwater metagenome</name>
    <dbReference type="NCBI Taxonomy" id="449393"/>
    <lineage>
        <taxon>unclassified sequences</taxon>
        <taxon>metagenomes</taxon>
        <taxon>ecological metagenomes</taxon>
    </lineage>
</organism>
<dbReference type="SUPFAM" id="SSF52518">
    <property type="entry name" value="Thiamin diphosphate-binding fold (THDP-binding)"/>
    <property type="match status" value="1"/>
</dbReference>
<accession>A0A6J6LSQ8</accession>
<evidence type="ECO:0000259" key="4">
    <source>
        <dbReference type="SMART" id="SM00861"/>
    </source>
</evidence>
<dbReference type="InterPro" id="IPR033248">
    <property type="entry name" value="Transketolase_C"/>
</dbReference>
<dbReference type="FunFam" id="3.40.50.970:FF:000001">
    <property type="entry name" value="Pyruvate dehydrogenase E1 beta subunit"/>
    <property type="match status" value="1"/>
</dbReference>
<evidence type="ECO:0000313" key="5">
    <source>
        <dbReference type="EMBL" id="CAB4663514.1"/>
    </source>
</evidence>
<name>A0A6J6LSQ8_9ZZZZ</name>
<evidence type="ECO:0000256" key="3">
    <source>
        <dbReference type="ARBA" id="ARBA00023052"/>
    </source>
</evidence>
<dbReference type="PANTHER" id="PTHR43257">
    <property type="entry name" value="PYRUVATE DEHYDROGENASE E1 COMPONENT BETA SUBUNIT"/>
    <property type="match status" value="1"/>
</dbReference>
<protein>
    <submittedName>
        <fullName evidence="5">Unannotated protein</fullName>
    </submittedName>
</protein>
<dbReference type="SMART" id="SM00861">
    <property type="entry name" value="Transket_pyr"/>
    <property type="match status" value="1"/>
</dbReference>
<evidence type="ECO:0000256" key="1">
    <source>
        <dbReference type="ARBA" id="ARBA00001964"/>
    </source>
</evidence>
<gene>
    <name evidence="5" type="ORF">UFOPK2310_00216</name>
</gene>
<dbReference type="Gene3D" id="3.40.50.970">
    <property type="match status" value="1"/>
</dbReference>
<dbReference type="SUPFAM" id="SSF52922">
    <property type="entry name" value="TK C-terminal domain-like"/>
    <property type="match status" value="1"/>
</dbReference>
<dbReference type="CDD" id="cd07036">
    <property type="entry name" value="TPP_PYR_E1-PDHc-beta_like"/>
    <property type="match status" value="1"/>
</dbReference>
<dbReference type="PANTHER" id="PTHR43257:SF2">
    <property type="entry name" value="PYRUVATE DEHYDROGENASE E1 COMPONENT SUBUNIT BETA"/>
    <property type="match status" value="1"/>
</dbReference>
<feature type="domain" description="Transketolase-like pyrimidine-binding" evidence="4">
    <location>
        <begin position="6"/>
        <end position="180"/>
    </location>
</feature>
<dbReference type="AlphaFoldDB" id="A0A6J6LSQ8"/>
<dbReference type="InterPro" id="IPR029061">
    <property type="entry name" value="THDP-binding"/>
</dbReference>